<dbReference type="EMBL" id="CP001867">
    <property type="protein sequence ID" value="ADB73171.1"/>
    <property type="molecule type" value="Genomic_DNA"/>
</dbReference>
<dbReference type="AlphaFoldDB" id="D2S560"/>
<keyword evidence="3" id="KW-1185">Reference proteome</keyword>
<evidence type="ECO:0000313" key="3">
    <source>
        <dbReference type="Proteomes" id="UP000001382"/>
    </source>
</evidence>
<reference evidence="2 3" key="1">
    <citation type="journal article" date="2010" name="Stand. Genomic Sci.">
        <title>Complete genome sequence of Geodermatophilus obscurus type strain (G-20).</title>
        <authorList>
            <person name="Ivanova N."/>
            <person name="Sikorski J."/>
            <person name="Jando M."/>
            <person name="Munk C."/>
            <person name="Lapidus A."/>
            <person name="Glavina Del Rio T."/>
            <person name="Copeland A."/>
            <person name="Tice H."/>
            <person name="Cheng J.-F."/>
            <person name="Lucas S."/>
            <person name="Chen F."/>
            <person name="Nolan M."/>
            <person name="Bruce D."/>
            <person name="Goodwin L."/>
            <person name="Pitluck S."/>
            <person name="Mavromatis K."/>
            <person name="Mikhailova N."/>
            <person name="Pati A."/>
            <person name="Chen A."/>
            <person name="Palaniappan K."/>
            <person name="Land M."/>
            <person name="Hauser L."/>
            <person name="Chang Y.-J."/>
            <person name="Jeffries C.D."/>
            <person name="Meincke L."/>
            <person name="Brettin T."/>
            <person name="Detter J.C."/>
            <person name="Detter J.C."/>
            <person name="Rohde M."/>
            <person name="Goeker M."/>
            <person name="Bristow J."/>
            <person name="Eisen J.A."/>
            <person name="Markowitz V."/>
            <person name="Hugenholtz P."/>
            <person name="Kyrpides N.C."/>
            <person name="Klenk H.-P."/>
        </authorList>
    </citation>
    <scope>NUCLEOTIDE SEQUENCE [LARGE SCALE GENOMIC DNA]</scope>
    <source>
        <strain evidence="3">ATCC 25078 / DSM 43160 / JCM 3152 / KCC A-0152 / KCTC 9177 / NBRC 13315 / NRRL B-3577 / G-20</strain>
    </source>
</reference>
<feature type="region of interest" description="Disordered" evidence="1">
    <location>
        <begin position="1"/>
        <end position="44"/>
    </location>
</feature>
<dbReference type="Proteomes" id="UP000001382">
    <property type="component" value="Chromosome"/>
</dbReference>
<evidence type="ECO:0000313" key="2">
    <source>
        <dbReference type="EMBL" id="ADB73171.1"/>
    </source>
</evidence>
<protein>
    <submittedName>
        <fullName evidence="2">Uncharacterized protein</fullName>
    </submittedName>
</protein>
<dbReference type="KEGG" id="gob:Gobs_0379"/>
<evidence type="ECO:0000256" key="1">
    <source>
        <dbReference type="SAM" id="MobiDB-lite"/>
    </source>
</evidence>
<reference evidence="3" key="2">
    <citation type="submission" date="2010-01" db="EMBL/GenBank/DDBJ databases">
        <title>The complete genome of Geodermatophilus obscurus DSM 43160.</title>
        <authorList>
            <consortium name="US DOE Joint Genome Institute (JGI-PGF)"/>
            <person name="Lucas S."/>
            <person name="Copeland A."/>
            <person name="Lapidus A."/>
            <person name="Glavina del Rio T."/>
            <person name="Dalin E."/>
            <person name="Tice H."/>
            <person name="Bruce D."/>
            <person name="Goodwin L."/>
            <person name="Pitluck S."/>
            <person name="Kyrpides N."/>
            <person name="Mavromatis K."/>
            <person name="Ivanova N."/>
            <person name="Munk A.C."/>
            <person name="Brettin T."/>
            <person name="Detter J.C."/>
            <person name="Han C."/>
            <person name="Larimer F."/>
            <person name="Land M."/>
            <person name="Hauser L."/>
            <person name="Markowitz V."/>
            <person name="Cheng J.-F."/>
            <person name="Hugenholtz P."/>
            <person name="Woyke T."/>
            <person name="Wu D."/>
            <person name="Jando M."/>
            <person name="Schneider S."/>
            <person name="Klenk H.-P."/>
            <person name="Eisen J.A."/>
        </authorList>
    </citation>
    <scope>NUCLEOTIDE SEQUENCE [LARGE SCALE GENOMIC DNA]</scope>
    <source>
        <strain evidence="3">ATCC 25078 / DSM 43160 / JCM 3152 / KCC A-0152 / KCTC 9177 / NBRC 13315 / NRRL B-3577 / G-20</strain>
    </source>
</reference>
<dbReference type="STRING" id="526225.Gobs_0379"/>
<proteinExistence type="predicted"/>
<name>D2S560_GEOOG</name>
<gene>
    <name evidence="2" type="ordered locus">Gobs_0379</name>
</gene>
<accession>D2S560</accession>
<dbReference type="HOGENOM" id="CLU_2273339_0_0_11"/>
<sequence length="102" mass="10448">MPTPGPGVSSGETRGPGRRWGASTGHGLSPLDHPSGWDPLQRNDTGIDGEVIYIAHNPVPVSLPVSALLPPEDDVTSLLSGPNSVSAHLAERLAAVATSPAR</sequence>
<organism evidence="2 3">
    <name type="scientific">Geodermatophilus obscurus (strain ATCC 25078 / DSM 43160 / JCM 3152 / CCUG 61914 / KCC A-0152 / KCTC 9177 / NBRC 13315 / NRRL B-3577 / G-20)</name>
    <dbReference type="NCBI Taxonomy" id="526225"/>
    <lineage>
        <taxon>Bacteria</taxon>
        <taxon>Bacillati</taxon>
        <taxon>Actinomycetota</taxon>
        <taxon>Actinomycetes</taxon>
        <taxon>Geodermatophilales</taxon>
        <taxon>Geodermatophilaceae</taxon>
        <taxon>Geodermatophilus</taxon>
    </lineage>
</organism>